<dbReference type="InterPro" id="IPR003807">
    <property type="entry name" value="DUF202"/>
</dbReference>
<evidence type="ECO:0000256" key="2">
    <source>
        <dbReference type="ARBA" id="ARBA00022475"/>
    </source>
</evidence>
<protein>
    <recommendedName>
        <fullName evidence="8">DUF202 domain-containing protein</fullName>
    </recommendedName>
</protein>
<dbReference type="OrthoDB" id="199599at2759"/>
<organism evidence="9 10">
    <name type="scientific">Bondarzewia mesenterica</name>
    <dbReference type="NCBI Taxonomy" id="1095465"/>
    <lineage>
        <taxon>Eukaryota</taxon>
        <taxon>Fungi</taxon>
        <taxon>Dikarya</taxon>
        <taxon>Basidiomycota</taxon>
        <taxon>Agaricomycotina</taxon>
        <taxon>Agaricomycetes</taxon>
        <taxon>Russulales</taxon>
        <taxon>Bondarzewiaceae</taxon>
        <taxon>Bondarzewia</taxon>
    </lineage>
</organism>
<evidence type="ECO:0000313" key="9">
    <source>
        <dbReference type="EMBL" id="THH14553.1"/>
    </source>
</evidence>
<dbReference type="EMBL" id="SGPL01000269">
    <property type="protein sequence ID" value="THH14553.1"/>
    <property type="molecule type" value="Genomic_DNA"/>
</dbReference>
<feature type="transmembrane region" description="Helical" evidence="7">
    <location>
        <begin position="240"/>
        <end position="259"/>
    </location>
</feature>
<sequence>MDSTRNEKDAGIELGLDHDNDVDVEIGANGGLGVPPAMSPAASIGTLGEGDAVYSHEDASGIACTPHPSVNGDVDSPTGSHTPPLSQARATKKRKRGKRSTTSTNNDELDPPTSLSPPSPSSGRSRIPPWLYRFSPVLVLENTGSVARDHLALERTFLAYVRTSLAFASAGVALVQLFTIASNTASAAAAARMTRFARPLGATVILIGMFVLVVGTTRYFRIQTLLTRGLFPAARLTVALQAFAVCALTIVVFGGILGVRK</sequence>
<comment type="subcellular location">
    <subcellularLocation>
        <location evidence="1">Cell membrane</location>
        <topology evidence="1">Multi-pass membrane protein</topology>
    </subcellularLocation>
</comment>
<dbReference type="InterPro" id="IPR052053">
    <property type="entry name" value="IM_YidH-like"/>
</dbReference>
<feature type="domain" description="DUF202" evidence="8">
    <location>
        <begin position="148"/>
        <end position="223"/>
    </location>
</feature>
<keyword evidence="10" id="KW-1185">Reference proteome</keyword>
<evidence type="ECO:0000259" key="8">
    <source>
        <dbReference type="Pfam" id="PF02656"/>
    </source>
</evidence>
<dbReference type="Proteomes" id="UP000310158">
    <property type="component" value="Unassembled WGS sequence"/>
</dbReference>
<dbReference type="Pfam" id="PF02656">
    <property type="entry name" value="DUF202"/>
    <property type="match status" value="1"/>
</dbReference>
<feature type="transmembrane region" description="Helical" evidence="7">
    <location>
        <begin position="157"/>
        <end position="179"/>
    </location>
</feature>
<evidence type="ECO:0000256" key="5">
    <source>
        <dbReference type="ARBA" id="ARBA00023136"/>
    </source>
</evidence>
<keyword evidence="5 7" id="KW-0472">Membrane</keyword>
<keyword evidence="2" id="KW-1003">Cell membrane</keyword>
<evidence type="ECO:0000256" key="3">
    <source>
        <dbReference type="ARBA" id="ARBA00022692"/>
    </source>
</evidence>
<feature type="region of interest" description="Disordered" evidence="6">
    <location>
        <begin position="1"/>
        <end position="124"/>
    </location>
</feature>
<dbReference type="PANTHER" id="PTHR34187">
    <property type="entry name" value="FGR18P"/>
    <property type="match status" value="1"/>
</dbReference>
<proteinExistence type="predicted"/>
<dbReference type="PANTHER" id="PTHR34187:SF2">
    <property type="entry name" value="DUF202 DOMAIN-CONTAINING PROTEIN"/>
    <property type="match status" value="1"/>
</dbReference>
<evidence type="ECO:0000256" key="1">
    <source>
        <dbReference type="ARBA" id="ARBA00004651"/>
    </source>
</evidence>
<dbReference type="AlphaFoldDB" id="A0A4V6S1E9"/>
<evidence type="ECO:0000313" key="10">
    <source>
        <dbReference type="Proteomes" id="UP000310158"/>
    </source>
</evidence>
<feature type="transmembrane region" description="Helical" evidence="7">
    <location>
        <begin position="200"/>
        <end position="220"/>
    </location>
</feature>
<evidence type="ECO:0000256" key="7">
    <source>
        <dbReference type="SAM" id="Phobius"/>
    </source>
</evidence>
<name>A0A4V6S1E9_9AGAM</name>
<gene>
    <name evidence="9" type="ORF">EW146_g5786</name>
</gene>
<dbReference type="GO" id="GO:0005886">
    <property type="term" value="C:plasma membrane"/>
    <property type="evidence" value="ECO:0007669"/>
    <property type="project" value="UniProtKB-SubCell"/>
</dbReference>
<keyword evidence="4 7" id="KW-1133">Transmembrane helix</keyword>
<accession>A0A4V6S1E9</accession>
<reference evidence="9 10" key="1">
    <citation type="submission" date="2019-02" db="EMBL/GenBank/DDBJ databases">
        <title>Genome sequencing of the rare red list fungi Bondarzewia mesenterica.</title>
        <authorList>
            <person name="Buettner E."/>
            <person name="Kellner H."/>
        </authorList>
    </citation>
    <scope>NUCLEOTIDE SEQUENCE [LARGE SCALE GENOMIC DNA]</scope>
    <source>
        <strain evidence="9 10">DSM 108281</strain>
    </source>
</reference>
<keyword evidence="3 7" id="KW-0812">Transmembrane</keyword>
<feature type="compositionally biased region" description="Basic and acidic residues" evidence="6">
    <location>
        <begin position="1"/>
        <end position="21"/>
    </location>
</feature>
<evidence type="ECO:0000256" key="6">
    <source>
        <dbReference type="SAM" id="MobiDB-lite"/>
    </source>
</evidence>
<feature type="compositionally biased region" description="Basic residues" evidence="6">
    <location>
        <begin position="90"/>
        <end position="99"/>
    </location>
</feature>
<evidence type="ECO:0000256" key="4">
    <source>
        <dbReference type="ARBA" id="ARBA00022989"/>
    </source>
</evidence>
<comment type="caution">
    <text evidence="9">The sequence shown here is derived from an EMBL/GenBank/DDBJ whole genome shotgun (WGS) entry which is preliminary data.</text>
</comment>